<dbReference type="Pfam" id="PF10844">
    <property type="entry name" value="DUF2577"/>
    <property type="match status" value="1"/>
</dbReference>
<accession>A0ABY2T1I2</accession>
<keyword evidence="3" id="KW-1185">Reference proteome</keyword>
<dbReference type="EMBL" id="SZPT01000001">
    <property type="protein sequence ID" value="TKI49864.1"/>
    <property type="molecule type" value="Genomic_DNA"/>
</dbReference>
<comment type="caution">
    <text evidence="2">The sequence shown here is derived from an EMBL/GenBank/DDBJ whole genome shotgun (WGS) entry which is preliminary data.</text>
</comment>
<evidence type="ECO:0000313" key="2">
    <source>
        <dbReference type="EMBL" id="TKI49864.1"/>
    </source>
</evidence>
<reference evidence="2 3" key="1">
    <citation type="submission" date="2019-04" db="EMBL/GenBank/DDBJ databases">
        <title>Lysinibacillus genome sequencing.</title>
        <authorList>
            <person name="Dunlap C."/>
        </authorList>
    </citation>
    <scope>NUCLEOTIDE SEQUENCE [LARGE SCALE GENOMIC DNA]</scope>
    <source>
        <strain evidence="2 3">KCTC 33042</strain>
    </source>
</reference>
<name>A0ABY2T1I2_9BACI</name>
<evidence type="ECO:0000256" key="1">
    <source>
        <dbReference type="SAM" id="MobiDB-lite"/>
    </source>
</evidence>
<protein>
    <submittedName>
        <fullName evidence="2">DUF2577 domain-containing protein</fullName>
    </submittedName>
</protein>
<dbReference type="RefSeq" id="WP_108029907.1">
    <property type="nucleotide sequence ID" value="NZ_PYUE01000002.1"/>
</dbReference>
<proteinExistence type="predicted"/>
<gene>
    <name evidence="2" type="ORF">FC748_01175</name>
</gene>
<sequence>MSLLELIKTTAMAAFQASNPVNIVLGKVIKAKPLKIEIHSKLILTDEFLLVAEHLTRHERIASIQFKYPNSYTKGQIGDEGKQTSSKRQNQGESTAVPYEEYEMKYLKLVLEDGLKEGDKVIMHRVQGGQKYFVSDRYREGDSVWHYQQKQ</sequence>
<feature type="compositionally biased region" description="Polar residues" evidence="1">
    <location>
        <begin position="83"/>
        <end position="94"/>
    </location>
</feature>
<dbReference type="Proteomes" id="UP000308330">
    <property type="component" value="Unassembled WGS sequence"/>
</dbReference>
<evidence type="ECO:0000313" key="3">
    <source>
        <dbReference type="Proteomes" id="UP000308330"/>
    </source>
</evidence>
<dbReference type="InterPro" id="IPR022555">
    <property type="entry name" value="DUF2577"/>
</dbReference>
<organism evidence="2 3">
    <name type="scientific">Lysinibacillus tabacifolii</name>
    <dbReference type="NCBI Taxonomy" id="1173107"/>
    <lineage>
        <taxon>Bacteria</taxon>
        <taxon>Bacillati</taxon>
        <taxon>Bacillota</taxon>
        <taxon>Bacilli</taxon>
        <taxon>Bacillales</taxon>
        <taxon>Bacillaceae</taxon>
        <taxon>Lysinibacillus</taxon>
    </lineage>
</organism>
<feature type="region of interest" description="Disordered" evidence="1">
    <location>
        <begin position="71"/>
        <end position="96"/>
    </location>
</feature>